<dbReference type="GO" id="GO:0046872">
    <property type="term" value="F:metal ion binding"/>
    <property type="evidence" value="ECO:0007669"/>
    <property type="project" value="UniProtKB-KW"/>
</dbReference>
<evidence type="ECO:0000256" key="6">
    <source>
        <dbReference type="ARBA" id="ARBA00023004"/>
    </source>
</evidence>
<dbReference type="SFLD" id="SFLDG01114">
    <property type="entry name" value="phosphomethylpyrimidine_syntha"/>
    <property type="match status" value="1"/>
</dbReference>
<dbReference type="GO" id="GO:0070284">
    <property type="term" value="F:phosphomethylpyrimidine synthase activity"/>
    <property type="evidence" value="ECO:0007669"/>
    <property type="project" value="UniProtKB-EC"/>
</dbReference>
<dbReference type="InterPro" id="IPR038521">
    <property type="entry name" value="ThiC/Bza_core_dom"/>
</dbReference>
<dbReference type="FunFam" id="3.20.20.540:FF:000001">
    <property type="entry name" value="Phosphomethylpyrimidine synthase"/>
    <property type="match status" value="1"/>
</dbReference>
<dbReference type="NCBIfam" id="TIGR00190">
    <property type="entry name" value="thiC"/>
    <property type="match status" value="1"/>
</dbReference>
<keyword evidence="12" id="KW-1185">Reference proteome</keyword>
<evidence type="ECO:0000313" key="11">
    <source>
        <dbReference type="EMBL" id="OUJ19000.1"/>
    </source>
</evidence>
<dbReference type="AlphaFoldDB" id="A0A1Y3GCN0"/>
<dbReference type="Gene3D" id="3.20.20.540">
    <property type="entry name" value="Radical SAM ThiC family, central domain"/>
    <property type="match status" value="1"/>
</dbReference>
<evidence type="ECO:0000256" key="10">
    <source>
        <dbReference type="SAM" id="MobiDB-lite"/>
    </source>
</evidence>
<keyword evidence="7" id="KW-0411">Iron-sulfur</keyword>
<dbReference type="SFLD" id="SFLDS00113">
    <property type="entry name" value="Radical_SAM_Phosphomethylpyrim"/>
    <property type="match status" value="1"/>
</dbReference>
<dbReference type="NCBIfam" id="NF009895">
    <property type="entry name" value="PRK13352.1"/>
    <property type="match status" value="1"/>
</dbReference>
<sequence>MQIKNAKKGKTTKEIKQIAKQENITTKELKRKIAKGQVVIPKNIKREIKKPTGIGKGLTTKVNANIGTSPDYQNIENEIKKAETAINAGADTIMDLSLGKNMQKTLKQLIKKTETPIGTVPLYRAFHKKPIPEITSNHILQTIENHAEMGVDFITIHSGITQEVLQKLNKTNRTMDIVSRGGSLISAWITHHQQENPLHKEFDKILEIASQYDMTLSLGDGMRPGCINDATDKPQLTELQTLSKQVEKCQENNVQVMVEGPGHIPMNEIKFNIEIQKKLCNQAPFYVLGPLVTDIAPGYDHITGAIGGAIAAWHGADHLCYVTPAEHLCLPNKQDVKEGVIASKIAGHAADIANGIKKQKDKEMADARKNLNWEKQIEQAIDPQKPTQLRKQRPTEDPETCSMCSDKCAIKTTEKYLKKTK</sequence>
<dbReference type="InterPro" id="IPR002817">
    <property type="entry name" value="ThiC/BzaA/B"/>
</dbReference>
<evidence type="ECO:0000256" key="4">
    <source>
        <dbReference type="ARBA" id="ARBA00022723"/>
    </source>
</evidence>
<dbReference type="RefSeq" id="WP_086637050.1">
    <property type="nucleotide sequence ID" value="NZ_MRZU01000003.1"/>
</dbReference>
<name>A0A1Y3GCN0_9EURY</name>
<evidence type="ECO:0000256" key="5">
    <source>
        <dbReference type="ARBA" id="ARBA00022833"/>
    </source>
</evidence>
<evidence type="ECO:0000256" key="1">
    <source>
        <dbReference type="ARBA" id="ARBA00001966"/>
    </source>
</evidence>
<dbReference type="GO" id="GO:0051539">
    <property type="term" value="F:4 iron, 4 sulfur cluster binding"/>
    <property type="evidence" value="ECO:0007669"/>
    <property type="project" value="UniProtKB-KW"/>
</dbReference>
<gene>
    <name evidence="11" type="ORF">AMET1_0651</name>
</gene>
<dbReference type="EMBL" id="MRZU01000003">
    <property type="protein sequence ID" value="OUJ19000.1"/>
    <property type="molecule type" value="Genomic_DNA"/>
</dbReference>
<organism evidence="11 12">
    <name type="scientific">Methanonatronarchaeum thermophilum</name>
    <dbReference type="NCBI Taxonomy" id="1927129"/>
    <lineage>
        <taxon>Archaea</taxon>
        <taxon>Methanobacteriati</taxon>
        <taxon>Methanobacteriota</taxon>
        <taxon>Methanonatronarchaeia</taxon>
        <taxon>Methanonatronarchaeales</taxon>
        <taxon>Methanonatronarchaeaceae</taxon>
        <taxon>Methanonatronarchaeum</taxon>
    </lineage>
</organism>
<keyword evidence="8" id="KW-0456">Lyase</keyword>
<proteinExistence type="predicted"/>
<evidence type="ECO:0000256" key="7">
    <source>
        <dbReference type="ARBA" id="ARBA00023014"/>
    </source>
</evidence>
<accession>A0A1Y3GCN0</accession>
<evidence type="ECO:0000256" key="3">
    <source>
        <dbReference type="ARBA" id="ARBA00022691"/>
    </source>
</evidence>
<dbReference type="OrthoDB" id="335406at2157"/>
<comment type="cofactor">
    <cofactor evidence="1">
        <name>[4Fe-4S] cluster</name>
        <dbReference type="ChEBI" id="CHEBI:49883"/>
    </cofactor>
</comment>
<evidence type="ECO:0000256" key="2">
    <source>
        <dbReference type="ARBA" id="ARBA00022485"/>
    </source>
</evidence>
<dbReference type="PANTHER" id="PTHR30557:SF1">
    <property type="entry name" value="PHOSPHOMETHYLPYRIMIDINE SYNTHASE, CHLOROPLASTIC"/>
    <property type="match status" value="1"/>
</dbReference>
<evidence type="ECO:0000256" key="8">
    <source>
        <dbReference type="ARBA" id="ARBA00023239"/>
    </source>
</evidence>
<dbReference type="Proteomes" id="UP000195137">
    <property type="component" value="Unassembled WGS sequence"/>
</dbReference>
<protein>
    <recommendedName>
        <fullName evidence="9">Phosphomethylpyrimidine synthase</fullName>
        <ecNumber evidence="9">4.1.99.17</ecNumber>
    </recommendedName>
</protein>
<keyword evidence="3" id="KW-0949">S-adenosyl-L-methionine</keyword>
<keyword evidence="6" id="KW-0408">Iron</keyword>
<keyword evidence="2" id="KW-0004">4Fe-4S</keyword>
<reference evidence="11 12" key="1">
    <citation type="submission" date="2016-12" db="EMBL/GenBank/DDBJ databases">
        <title>Discovery of methanogenic haloarchaea.</title>
        <authorList>
            <person name="Sorokin D.Y."/>
            <person name="Makarova K.S."/>
            <person name="Abbas B."/>
            <person name="Ferrer M."/>
            <person name="Golyshin P.N."/>
        </authorList>
    </citation>
    <scope>NUCLEOTIDE SEQUENCE [LARGE SCALE GENOMIC DNA]</scope>
    <source>
        <strain evidence="11">AMET1</strain>
    </source>
</reference>
<keyword evidence="4" id="KW-0479">Metal-binding</keyword>
<dbReference type="Pfam" id="PF01964">
    <property type="entry name" value="ThiC_Rad_SAM"/>
    <property type="match status" value="1"/>
</dbReference>
<feature type="region of interest" description="Disordered" evidence="10">
    <location>
        <begin position="375"/>
        <end position="400"/>
    </location>
</feature>
<dbReference type="EC" id="4.1.99.17" evidence="9"/>
<comment type="caution">
    <text evidence="11">The sequence shown here is derived from an EMBL/GenBank/DDBJ whole genome shotgun (WGS) entry which is preliminary data.</text>
</comment>
<keyword evidence="5" id="KW-0862">Zinc</keyword>
<dbReference type="PANTHER" id="PTHR30557">
    <property type="entry name" value="THIAMINE BIOSYNTHESIS PROTEIN THIC"/>
    <property type="match status" value="1"/>
</dbReference>
<dbReference type="GO" id="GO:0009228">
    <property type="term" value="P:thiamine biosynthetic process"/>
    <property type="evidence" value="ECO:0007669"/>
    <property type="project" value="UniProtKB-UniRule"/>
</dbReference>
<evidence type="ECO:0000313" key="12">
    <source>
        <dbReference type="Proteomes" id="UP000195137"/>
    </source>
</evidence>
<dbReference type="SFLD" id="SFLDF00407">
    <property type="entry name" value="phosphomethylpyrimidine_syntha"/>
    <property type="match status" value="1"/>
</dbReference>
<evidence type="ECO:0000256" key="9">
    <source>
        <dbReference type="NCBIfam" id="TIGR00190"/>
    </source>
</evidence>